<sequence length="551" mass="62628">MNGITSIDDIHVKPHQTSPHSTTPSLSPRLSPSESFYFNHFPHRSSVSYYPECKVIPNPMSDFILAENTSDCHLEEIKVEGTSDNPVTLSEQSPMSVFRGEDMGDGWESGEYRGTDSPLFMVWPEDSDEDNEESRFNVSFRAASQEDKEFVCPLALKKIMSGPSKTLNGLEAKTSEAPKVLCRQSLGLVYITIDENYTEGTLELLSDLIQPGYYPPRDITTHLLHNILLQPQCPHHLCVQAFSLLMRSQRHHRVDTTTVPWDWNLLTTVMANSQDSADRQRCSVIRMFLDYIVQTLEDDFQAKRSGSALNQSIAKSLLSCDQQFSQVRDVIKWLFSAISKSGERKDRTKEGAEPIRIVCSLQRMLSLALEVDQSPALSSVKLSQELFHMLISNVTLRAQRMLLLESLQNTLLRWKLLELLLDYSCPLKTTVPMSLNLLLHFMKNCILAPDSMDGAERWKKWEELVSYLWMLLLGYKATRGSSANEQRARSSSVVFRSEDKLSKPDIHEAVNSFLLRSVDDIGQALPAHVEESLTYLQDYLFEVCQCYNKNP</sequence>
<reference evidence="2" key="3">
    <citation type="submission" date="2025-09" db="UniProtKB">
        <authorList>
            <consortium name="Ensembl"/>
        </authorList>
    </citation>
    <scope>IDENTIFICATION</scope>
</reference>
<protein>
    <submittedName>
        <fullName evidence="2">SUMO interacting motifs containing 1</fullName>
    </submittedName>
</protein>
<dbReference type="GeneID" id="103390989"/>
<dbReference type="Ensembl" id="ENSCSET00000017207.1">
    <property type="protein sequence ID" value="ENSCSEP00000016994.1"/>
    <property type="gene ID" value="ENSCSEG00000010916.1"/>
</dbReference>
<dbReference type="InParanoid" id="A0A3P8VRR8"/>
<dbReference type="InterPro" id="IPR052119">
    <property type="entry name" value="ElonginBC-PRC2_ViralRestrict"/>
</dbReference>
<evidence type="ECO:0000256" key="1">
    <source>
        <dbReference type="SAM" id="MobiDB-lite"/>
    </source>
</evidence>
<feature type="compositionally biased region" description="Low complexity" evidence="1">
    <location>
        <begin position="15"/>
        <end position="30"/>
    </location>
</feature>
<dbReference type="AlphaFoldDB" id="A0A3P8VRR8"/>
<dbReference type="PANTHER" id="PTHR23187:SF3">
    <property type="entry name" value="SUMO-INTERACTING MOTIF-CONTAINING PROTEIN 1"/>
    <property type="match status" value="1"/>
</dbReference>
<dbReference type="GO" id="GO:0032184">
    <property type="term" value="F:SUMO polymer binding"/>
    <property type="evidence" value="ECO:0007669"/>
    <property type="project" value="TreeGrafter"/>
</dbReference>
<dbReference type="OrthoDB" id="6088715at2759"/>
<evidence type="ECO:0000313" key="3">
    <source>
        <dbReference type="Proteomes" id="UP000265120"/>
    </source>
</evidence>
<reference evidence="2 3" key="1">
    <citation type="journal article" date="2014" name="Nat. Genet.">
        <title>Whole-genome sequence of a flatfish provides insights into ZW sex chromosome evolution and adaptation to a benthic lifestyle.</title>
        <authorList>
            <person name="Chen S."/>
            <person name="Zhang G."/>
            <person name="Shao C."/>
            <person name="Huang Q."/>
            <person name="Liu G."/>
            <person name="Zhang P."/>
            <person name="Song W."/>
            <person name="An N."/>
            <person name="Chalopin D."/>
            <person name="Volff J.N."/>
            <person name="Hong Y."/>
            <person name="Li Q."/>
            <person name="Sha Z."/>
            <person name="Zhou H."/>
            <person name="Xie M."/>
            <person name="Yu Q."/>
            <person name="Liu Y."/>
            <person name="Xiang H."/>
            <person name="Wang N."/>
            <person name="Wu K."/>
            <person name="Yang C."/>
            <person name="Zhou Q."/>
            <person name="Liao X."/>
            <person name="Yang L."/>
            <person name="Hu Q."/>
            <person name="Zhang J."/>
            <person name="Meng L."/>
            <person name="Jin L."/>
            <person name="Tian Y."/>
            <person name="Lian J."/>
            <person name="Yang J."/>
            <person name="Miao G."/>
            <person name="Liu S."/>
            <person name="Liang Z."/>
            <person name="Yan F."/>
            <person name="Li Y."/>
            <person name="Sun B."/>
            <person name="Zhang H."/>
            <person name="Zhang J."/>
            <person name="Zhu Y."/>
            <person name="Du M."/>
            <person name="Zhao Y."/>
            <person name="Schartl M."/>
            <person name="Tang Q."/>
            <person name="Wang J."/>
        </authorList>
    </citation>
    <scope>NUCLEOTIDE SEQUENCE</scope>
</reference>
<dbReference type="CTD" id="375484"/>
<organism evidence="2 3">
    <name type="scientific">Cynoglossus semilaevis</name>
    <name type="common">Tongue sole</name>
    <dbReference type="NCBI Taxonomy" id="244447"/>
    <lineage>
        <taxon>Eukaryota</taxon>
        <taxon>Metazoa</taxon>
        <taxon>Chordata</taxon>
        <taxon>Craniata</taxon>
        <taxon>Vertebrata</taxon>
        <taxon>Euteleostomi</taxon>
        <taxon>Actinopterygii</taxon>
        <taxon>Neopterygii</taxon>
        <taxon>Teleostei</taxon>
        <taxon>Neoteleostei</taxon>
        <taxon>Acanthomorphata</taxon>
        <taxon>Carangaria</taxon>
        <taxon>Pleuronectiformes</taxon>
        <taxon>Pleuronectoidei</taxon>
        <taxon>Cynoglossidae</taxon>
        <taxon>Cynoglossinae</taxon>
        <taxon>Cynoglossus</taxon>
    </lineage>
</organism>
<dbReference type="RefSeq" id="XP_016894589.1">
    <property type="nucleotide sequence ID" value="XM_017039100.2"/>
</dbReference>
<accession>A0A3P8VRR8</accession>
<dbReference type="STRING" id="244447.ENSCSEP00000016994"/>
<dbReference type="GeneTree" id="ENSGT00940000153451"/>
<reference evidence="2" key="2">
    <citation type="submission" date="2025-08" db="UniProtKB">
        <authorList>
            <consortium name="Ensembl"/>
        </authorList>
    </citation>
    <scope>IDENTIFICATION</scope>
</reference>
<dbReference type="PANTHER" id="PTHR23187">
    <property type="entry name" value="FLJ44216 PROTEIN-RELATED"/>
    <property type="match status" value="1"/>
</dbReference>
<proteinExistence type="predicted"/>
<evidence type="ECO:0000313" key="2">
    <source>
        <dbReference type="Ensembl" id="ENSCSEP00000016994.1"/>
    </source>
</evidence>
<name>A0A3P8VRR8_CYNSE</name>
<keyword evidence="3" id="KW-1185">Reference proteome</keyword>
<dbReference type="KEGG" id="csem:103390989"/>
<feature type="region of interest" description="Disordered" evidence="1">
    <location>
        <begin position="1"/>
        <end position="30"/>
    </location>
</feature>
<dbReference type="Proteomes" id="UP000265120">
    <property type="component" value="Chromosome 15"/>
</dbReference>